<accession>A0A834R6T0</accession>
<name>A0A834R6T0_SARSC</name>
<feature type="region of interest" description="Disordered" evidence="1">
    <location>
        <begin position="173"/>
        <end position="197"/>
    </location>
</feature>
<evidence type="ECO:0000313" key="3">
    <source>
        <dbReference type="EnsemblMetazoa" id="KAF7490908.1"/>
    </source>
</evidence>
<evidence type="ECO:0000256" key="1">
    <source>
        <dbReference type="SAM" id="MobiDB-lite"/>
    </source>
</evidence>
<dbReference type="Gene3D" id="3.90.1030.20">
    <property type="entry name" value="DNA polymerase delta, p66 (Cdc27) subunit, wHTH domain"/>
    <property type="match status" value="1"/>
</dbReference>
<reference evidence="2" key="2">
    <citation type="submission" date="2020-01" db="EMBL/GenBank/DDBJ databases">
        <authorList>
            <person name="Korhonen P.K.K."/>
            <person name="Guangxu M.G."/>
            <person name="Wang T.W."/>
            <person name="Stroehlein A.J.S."/>
            <person name="Young N.D."/>
            <person name="Ang C.-S.A."/>
            <person name="Fernando D.W.F."/>
            <person name="Lu H.L."/>
            <person name="Taylor S.T."/>
            <person name="Ehtesham M.E.M."/>
            <person name="Najaraj S.H.N."/>
            <person name="Harsha G.H.G."/>
            <person name="Madugundu A.M."/>
            <person name="Renuse S.R."/>
            <person name="Holt D.H."/>
            <person name="Pandey A.P."/>
            <person name="Papenfuss A.P."/>
            <person name="Gasser R.B.G."/>
            <person name="Fischer K.F."/>
        </authorList>
    </citation>
    <scope>NUCLEOTIDE SEQUENCE</scope>
    <source>
        <strain evidence="2">SSS_KF_BRIS2020</strain>
    </source>
</reference>
<organism evidence="2">
    <name type="scientific">Sarcoptes scabiei</name>
    <name type="common">Itch mite</name>
    <name type="synonym">Acarus scabiei</name>
    <dbReference type="NCBI Taxonomy" id="52283"/>
    <lineage>
        <taxon>Eukaryota</taxon>
        <taxon>Metazoa</taxon>
        <taxon>Ecdysozoa</taxon>
        <taxon>Arthropoda</taxon>
        <taxon>Chelicerata</taxon>
        <taxon>Arachnida</taxon>
        <taxon>Acari</taxon>
        <taxon>Acariformes</taxon>
        <taxon>Sarcoptiformes</taxon>
        <taxon>Astigmata</taxon>
        <taxon>Psoroptidia</taxon>
        <taxon>Sarcoptoidea</taxon>
        <taxon>Sarcoptidae</taxon>
        <taxon>Sarcoptinae</taxon>
        <taxon>Sarcoptes</taxon>
    </lineage>
</organism>
<reference evidence="4" key="1">
    <citation type="journal article" date="2020" name="PLoS Negl. Trop. Dis.">
        <title>High-quality nuclear genome for Sarcoptes scabiei-A critical resource for a neglected parasite.</title>
        <authorList>
            <person name="Korhonen P.K."/>
            <person name="Gasser R.B."/>
            <person name="Ma G."/>
            <person name="Wang T."/>
            <person name="Stroehlein A.J."/>
            <person name="Young N.D."/>
            <person name="Ang C.S."/>
            <person name="Fernando D.D."/>
            <person name="Lu H.C."/>
            <person name="Taylor S."/>
            <person name="Reynolds S.L."/>
            <person name="Mofiz E."/>
            <person name="Najaraj S.H."/>
            <person name="Gowda H."/>
            <person name="Madugundu A."/>
            <person name="Renuse S."/>
            <person name="Holt D."/>
            <person name="Pandey A."/>
            <person name="Papenfuss A.T."/>
            <person name="Fischer K."/>
        </authorList>
    </citation>
    <scope>NUCLEOTIDE SEQUENCE [LARGE SCALE GENOMIC DNA]</scope>
</reference>
<dbReference type="AlphaFoldDB" id="A0A834R6T0"/>
<evidence type="ECO:0000313" key="2">
    <source>
        <dbReference type="EMBL" id="KAF7490908.1"/>
    </source>
</evidence>
<dbReference type="InterPro" id="IPR041913">
    <property type="entry name" value="POLD3_sf"/>
</dbReference>
<sequence>MNASDDYEQEILSYCRSNVFNHYRCISINHISKKFQIHISYAIRILEKFISIIAAENQSNKMIAIKYYVQWSETADDNNLALQRVLIVTGEEELDFYKKSKKNIAYHVYSVSRPQIDCDLTFNEFIFDPTLNEFEKIQQTSYIRNNQIIVRSERRSCLDALQEYERLGSEAQKRLNEEDGQNGNNQHKRIKSEMEDEIENDSKLINIDEGLRTGKKLERDELQTELDKSLGNRPKSANQSKQSNGRKLKTQTQTSIKNFFMKK</sequence>
<evidence type="ECO:0008006" key="5">
    <source>
        <dbReference type="Google" id="ProtNLM"/>
    </source>
</evidence>
<dbReference type="EnsemblMetazoa" id="SSS_5720s_mrna">
    <property type="protein sequence ID" value="KAF7490908.1"/>
    <property type="gene ID" value="SSS_5720"/>
</dbReference>
<dbReference type="EMBL" id="WVUK01000062">
    <property type="protein sequence ID" value="KAF7490908.1"/>
    <property type="molecule type" value="Genomic_DNA"/>
</dbReference>
<proteinExistence type="predicted"/>
<reference evidence="3" key="3">
    <citation type="submission" date="2022-06" db="UniProtKB">
        <authorList>
            <consortium name="EnsemblMetazoa"/>
        </authorList>
    </citation>
    <scope>IDENTIFICATION</scope>
</reference>
<gene>
    <name evidence="2" type="ORF">SSS_5720</name>
</gene>
<feature type="region of interest" description="Disordered" evidence="1">
    <location>
        <begin position="225"/>
        <end position="263"/>
    </location>
</feature>
<keyword evidence="4" id="KW-1185">Reference proteome</keyword>
<dbReference type="Proteomes" id="UP000070412">
    <property type="component" value="Unassembled WGS sequence"/>
</dbReference>
<dbReference type="OrthoDB" id="10483920at2759"/>
<evidence type="ECO:0000313" key="4">
    <source>
        <dbReference type="Proteomes" id="UP000070412"/>
    </source>
</evidence>
<protein>
    <recommendedName>
        <fullName evidence="5">DNA polymerase delta subunit 3</fullName>
    </recommendedName>
</protein>